<feature type="compositionally biased region" description="Acidic residues" evidence="1">
    <location>
        <begin position="75"/>
        <end position="164"/>
    </location>
</feature>
<evidence type="ECO:0000313" key="4">
    <source>
        <dbReference type="Proteomes" id="UP000005801"/>
    </source>
</evidence>
<feature type="signal peptide" evidence="2">
    <location>
        <begin position="1"/>
        <end position="32"/>
    </location>
</feature>
<feature type="region of interest" description="Disordered" evidence="1">
    <location>
        <begin position="36"/>
        <end position="180"/>
    </location>
</feature>
<dbReference type="AlphaFoldDB" id="A6G285"/>
<organism evidence="3 4">
    <name type="scientific">Plesiocystis pacifica SIR-1</name>
    <dbReference type="NCBI Taxonomy" id="391625"/>
    <lineage>
        <taxon>Bacteria</taxon>
        <taxon>Pseudomonadati</taxon>
        <taxon>Myxococcota</taxon>
        <taxon>Polyangia</taxon>
        <taxon>Nannocystales</taxon>
        <taxon>Nannocystaceae</taxon>
        <taxon>Plesiocystis</taxon>
    </lineage>
</organism>
<reference evidence="3 4" key="1">
    <citation type="submission" date="2007-06" db="EMBL/GenBank/DDBJ databases">
        <authorList>
            <person name="Shimkets L."/>
            <person name="Ferriera S."/>
            <person name="Johnson J."/>
            <person name="Kravitz S."/>
            <person name="Beeson K."/>
            <person name="Sutton G."/>
            <person name="Rogers Y.-H."/>
            <person name="Friedman R."/>
            <person name="Frazier M."/>
            <person name="Venter J.C."/>
        </authorList>
    </citation>
    <scope>NUCLEOTIDE SEQUENCE [LARGE SCALE GENOMIC DNA]</scope>
    <source>
        <strain evidence="3 4">SIR-1</strain>
    </source>
</reference>
<keyword evidence="2" id="KW-0732">Signal</keyword>
<name>A6G285_9BACT</name>
<comment type="caution">
    <text evidence="3">The sequence shown here is derived from an EMBL/GenBank/DDBJ whole genome shotgun (WGS) entry which is preliminary data.</text>
</comment>
<dbReference type="STRING" id="391625.PPSIR1_20544"/>
<sequence length="345" mass="36129">MVFAPAVDRRCLPPRLLSLCLCAPLLTAVACADDGSGMAEGSEAATDGADEATSGNDEIGDDSTSGDGSTSGESSTEDESTEGSSDDATTESSTDDGSTDDGSTDDTTESSTDDTTESSTDDTTESSTDDGTTDDTTESSTDDGSTESTTDEGTTEESTEEESTESTTGDPLTFDNCGFPEDGPWVEVEYWQLGSVSSPSYTYSDTPGWGEDEWAYSGHFWPEIWEFGGNSMANDPIGVVASISGTWQMMIGLQGLSSYEYATVCYEGRSISTSSPATVDVYNPLANCGVSSQISHSWEVHAVGVDLGDCLIPNNETQAVRLEPVGGSGKLGLKRFRLTLHGAVY</sequence>
<evidence type="ECO:0000256" key="2">
    <source>
        <dbReference type="SAM" id="SignalP"/>
    </source>
</evidence>
<proteinExistence type="predicted"/>
<gene>
    <name evidence="3" type="ORF">PPSIR1_20544</name>
</gene>
<dbReference type="EMBL" id="ABCS01000014">
    <property type="protein sequence ID" value="EDM80054.1"/>
    <property type="molecule type" value="Genomic_DNA"/>
</dbReference>
<keyword evidence="4" id="KW-1185">Reference proteome</keyword>
<protein>
    <submittedName>
        <fullName evidence="3">Uncharacterized protein</fullName>
    </submittedName>
</protein>
<accession>A6G285</accession>
<evidence type="ECO:0000313" key="3">
    <source>
        <dbReference type="EMBL" id="EDM80054.1"/>
    </source>
</evidence>
<feature type="compositionally biased region" description="Low complexity" evidence="1">
    <location>
        <begin position="62"/>
        <end position="74"/>
    </location>
</feature>
<evidence type="ECO:0000256" key="1">
    <source>
        <dbReference type="SAM" id="MobiDB-lite"/>
    </source>
</evidence>
<dbReference type="Proteomes" id="UP000005801">
    <property type="component" value="Unassembled WGS sequence"/>
</dbReference>
<feature type="chain" id="PRO_5002697077" evidence="2">
    <location>
        <begin position="33"/>
        <end position="345"/>
    </location>
</feature>